<dbReference type="AlphaFoldDB" id="A0A814LPM7"/>
<evidence type="ECO:0000313" key="2">
    <source>
        <dbReference type="EMBL" id="CAF1068640.1"/>
    </source>
</evidence>
<name>A0A814LPM7_9BILA</name>
<dbReference type="EMBL" id="CAJNOT010000738">
    <property type="protein sequence ID" value="CAF1068640.1"/>
    <property type="molecule type" value="Genomic_DNA"/>
</dbReference>
<organism evidence="2 3">
    <name type="scientific">Rotaria sordida</name>
    <dbReference type="NCBI Taxonomy" id="392033"/>
    <lineage>
        <taxon>Eukaryota</taxon>
        <taxon>Metazoa</taxon>
        <taxon>Spiralia</taxon>
        <taxon>Gnathifera</taxon>
        <taxon>Rotifera</taxon>
        <taxon>Eurotatoria</taxon>
        <taxon>Bdelloidea</taxon>
        <taxon>Philodinida</taxon>
        <taxon>Philodinidae</taxon>
        <taxon>Rotaria</taxon>
    </lineage>
</organism>
<protein>
    <submittedName>
        <fullName evidence="2">Uncharacterized protein</fullName>
    </submittedName>
</protein>
<sequence length="78" mass="9035">MRYLILILLITSLIIADIAGENRHEALKRMIHSIQGAKQNVVKRQIYQCVYYPPPQPEPEPIWNNHLHAADDMLSMNV</sequence>
<keyword evidence="1" id="KW-0732">Signal</keyword>
<comment type="caution">
    <text evidence="2">The sequence shown here is derived from an EMBL/GenBank/DDBJ whole genome shotgun (WGS) entry which is preliminary data.</text>
</comment>
<feature type="chain" id="PRO_5033058488" evidence="1">
    <location>
        <begin position="21"/>
        <end position="78"/>
    </location>
</feature>
<evidence type="ECO:0000313" key="3">
    <source>
        <dbReference type="Proteomes" id="UP000663864"/>
    </source>
</evidence>
<accession>A0A814LPM7</accession>
<proteinExistence type="predicted"/>
<evidence type="ECO:0000256" key="1">
    <source>
        <dbReference type="SAM" id="SignalP"/>
    </source>
</evidence>
<dbReference type="Proteomes" id="UP000663864">
    <property type="component" value="Unassembled WGS sequence"/>
</dbReference>
<gene>
    <name evidence="2" type="ORF">ZHD862_LOCUS15949</name>
</gene>
<reference evidence="2" key="1">
    <citation type="submission" date="2021-02" db="EMBL/GenBank/DDBJ databases">
        <authorList>
            <person name="Nowell W R."/>
        </authorList>
    </citation>
    <scope>NUCLEOTIDE SEQUENCE</scope>
</reference>
<feature type="signal peptide" evidence="1">
    <location>
        <begin position="1"/>
        <end position="20"/>
    </location>
</feature>